<protein>
    <recommendedName>
        <fullName evidence="1">DOMON domain-containing protein</fullName>
    </recommendedName>
</protein>
<dbReference type="Pfam" id="PF16010">
    <property type="entry name" value="CDH-cyt"/>
    <property type="match status" value="1"/>
</dbReference>
<dbReference type="Proteomes" id="UP000193467">
    <property type="component" value="Unassembled WGS sequence"/>
</dbReference>
<name>A0A1Y2EVP3_9BASI</name>
<sequence>MGGTATGQTLTTAAYSLTMLANSTACVVSISYDGAMSDLGWVGWGLGTAMSGADIVVLWPNSDSSWTLSHRNAVSTTMPTVVDTSSSSDPSADATGSLAVVASLSSSSSSDSPTIVTFSRPLTMPSDYTTDAEVKDLAQEINQPVIYALGPKNPGKFGSGDGY</sequence>
<dbReference type="EMBL" id="MCGR01000037">
    <property type="protein sequence ID" value="ORY75638.1"/>
    <property type="molecule type" value="Genomic_DNA"/>
</dbReference>
<dbReference type="PROSITE" id="PS50836">
    <property type="entry name" value="DOMON"/>
    <property type="match status" value="1"/>
</dbReference>
<comment type="caution">
    <text evidence="2">The sequence shown here is derived from an EMBL/GenBank/DDBJ whole genome shotgun (WGS) entry which is preliminary data.</text>
</comment>
<dbReference type="SUPFAM" id="SSF49344">
    <property type="entry name" value="CBD9-like"/>
    <property type="match status" value="1"/>
</dbReference>
<organism evidence="2 3">
    <name type="scientific">Leucosporidium creatinivorum</name>
    <dbReference type="NCBI Taxonomy" id="106004"/>
    <lineage>
        <taxon>Eukaryota</taxon>
        <taxon>Fungi</taxon>
        <taxon>Dikarya</taxon>
        <taxon>Basidiomycota</taxon>
        <taxon>Pucciniomycotina</taxon>
        <taxon>Microbotryomycetes</taxon>
        <taxon>Leucosporidiales</taxon>
        <taxon>Leucosporidium</taxon>
    </lineage>
</organism>
<dbReference type="SMART" id="SM00664">
    <property type="entry name" value="DoH"/>
    <property type="match status" value="1"/>
</dbReference>
<proteinExistence type="predicted"/>
<gene>
    <name evidence="2" type="ORF">BCR35DRAFT_333029</name>
</gene>
<evidence type="ECO:0000313" key="3">
    <source>
        <dbReference type="Proteomes" id="UP000193467"/>
    </source>
</evidence>
<dbReference type="InterPro" id="IPR005018">
    <property type="entry name" value="DOMON_domain"/>
</dbReference>
<accession>A0A1Y2EVP3</accession>
<dbReference type="Gene3D" id="2.60.40.1210">
    <property type="entry name" value="Cellobiose dehydrogenase, cytochrome domain"/>
    <property type="match status" value="1"/>
</dbReference>
<dbReference type="InterPro" id="IPR015920">
    <property type="entry name" value="Cellobiose_DH-like_cyt"/>
</dbReference>
<reference evidence="2 3" key="1">
    <citation type="submission" date="2016-07" db="EMBL/GenBank/DDBJ databases">
        <title>Pervasive Adenine N6-methylation of Active Genes in Fungi.</title>
        <authorList>
            <consortium name="DOE Joint Genome Institute"/>
            <person name="Mondo S.J."/>
            <person name="Dannebaum R.O."/>
            <person name="Kuo R.C."/>
            <person name="Labutti K."/>
            <person name="Haridas S."/>
            <person name="Kuo A."/>
            <person name="Salamov A."/>
            <person name="Ahrendt S.R."/>
            <person name="Lipzen A."/>
            <person name="Sullivan W."/>
            <person name="Andreopoulos W.B."/>
            <person name="Clum A."/>
            <person name="Lindquist E."/>
            <person name="Daum C."/>
            <person name="Ramamoorthy G.K."/>
            <person name="Gryganskyi A."/>
            <person name="Culley D."/>
            <person name="Magnuson J.K."/>
            <person name="James T.Y."/>
            <person name="O'Malley M.A."/>
            <person name="Stajich J.E."/>
            <person name="Spatafora J.W."/>
            <person name="Visel A."/>
            <person name="Grigoriev I.V."/>
        </authorList>
    </citation>
    <scope>NUCLEOTIDE SEQUENCE [LARGE SCALE GENOMIC DNA]</scope>
    <source>
        <strain evidence="2 3">62-1032</strain>
    </source>
</reference>
<evidence type="ECO:0000313" key="2">
    <source>
        <dbReference type="EMBL" id="ORY75638.1"/>
    </source>
</evidence>
<dbReference type="AlphaFoldDB" id="A0A1Y2EVP3"/>
<dbReference type="OrthoDB" id="2528882at2759"/>
<keyword evidence="3" id="KW-1185">Reference proteome</keyword>
<feature type="domain" description="DOMON" evidence="1">
    <location>
        <begin position="13"/>
        <end position="150"/>
    </location>
</feature>
<dbReference type="STRING" id="106004.A0A1Y2EVP3"/>
<dbReference type="InParanoid" id="A0A1Y2EVP3"/>
<evidence type="ECO:0000259" key="1">
    <source>
        <dbReference type="PROSITE" id="PS50836"/>
    </source>
</evidence>